<reference evidence="2" key="1">
    <citation type="journal article" date="2023" name="Mol. Phylogenet. Evol.">
        <title>Genome-scale phylogeny and comparative genomics of the fungal order Sordariales.</title>
        <authorList>
            <person name="Hensen N."/>
            <person name="Bonometti L."/>
            <person name="Westerberg I."/>
            <person name="Brannstrom I.O."/>
            <person name="Guillou S."/>
            <person name="Cros-Aarteil S."/>
            <person name="Calhoun S."/>
            <person name="Haridas S."/>
            <person name="Kuo A."/>
            <person name="Mondo S."/>
            <person name="Pangilinan J."/>
            <person name="Riley R."/>
            <person name="LaButti K."/>
            <person name="Andreopoulos B."/>
            <person name="Lipzen A."/>
            <person name="Chen C."/>
            <person name="Yan M."/>
            <person name="Daum C."/>
            <person name="Ng V."/>
            <person name="Clum A."/>
            <person name="Steindorff A."/>
            <person name="Ohm R.A."/>
            <person name="Martin F."/>
            <person name="Silar P."/>
            <person name="Natvig D.O."/>
            <person name="Lalanne C."/>
            <person name="Gautier V."/>
            <person name="Ament-Velasquez S.L."/>
            <person name="Kruys A."/>
            <person name="Hutchinson M.I."/>
            <person name="Powell A.J."/>
            <person name="Barry K."/>
            <person name="Miller A.N."/>
            <person name="Grigoriev I.V."/>
            <person name="Debuchy R."/>
            <person name="Gladieux P."/>
            <person name="Hiltunen Thoren M."/>
            <person name="Johannesson H."/>
        </authorList>
    </citation>
    <scope>NUCLEOTIDE SEQUENCE</scope>
    <source>
        <strain evidence="2">CBS 955.72</strain>
    </source>
</reference>
<evidence type="ECO:0000256" key="1">
    <source>
        <dbReference type="SAM" id="MobiDB-lite"/>
    </source>
</evidence>
<gene>
    <name evidence="2" type="ORF">B0T25DRAFT_178425</name>
</gene>
<reference evidence="2" key="2">
    <citation type="submission" date="2023-06" db="EMBL/GenBank/DDBJ databases">
        <authorList>
            <consortium name="Lawrence Berkeley National Laboratory"/>
            <person name="Haridas S."/>
            <person name="Hensen N."/>
            <person name="Bonometti L."/>
            <person name="Westerberg I."/>
            <person name="Brannstrom I.O."/>
            <person name="Guillou S."/>
            <person name="Cros-Aarteil S."/>
            <person name="Calhoun S."/>
            <person name="Kuo A."/>
            <person name="Mondo S."/>
            <person name="Pangilinan J."/>
            <person name="Riley R."/>
            <person name="Labutti K."/>
            <person name="Andreopoulos B."/>
            <person name="Lipzen A."/>
            <person name="Chen C."/>
            <person name="Yanf M."/>
            <person name="Daum C."/>
            <person name="Ng V."/>
            <person name="Clum A."/>
            <person name="Steindorff A."/>
            <person name="Ohm R."/>
            <person name="Martin F."/>
            <person name="Silar P."/>
            <person name="Natvig D."/>
            <person name="Lalanne C."/>
            <person name="Gautier V."/>
            <person name="Ament-Velasquez S.L."/>
            <person name="Kruys A."/>
            <person name="Hutchinson M.I."/>
            <person name="Powell A.J."/>
            <person name="Barry K."/>
            <person name="Miller A.N."/>
            <person name="Grigoriev I.V."/>
            <person name="Debuchy R."/>
            <person name="Gladieux P."/>
            <person name="Thoren M.H."/>
            <person name="Johannesson H."/>
        </authorList>
    </citation>
    <scope>NUCLEOTIDE SEQUENCE</scope>
    <source>
        <strain evidence="2">CBS 955.72</strain>
    </source>
</reference>
<feature type="region of interest" description="Disordered" evidence="1">
    <location>
        <begin position="83"/>
        <end position="103"/>
    </location>
</feature>
<dbReference type="EMBL" id="JAUIQD010000003">
    <property type="protein sequence ID" value="KAK3358227.1"/>
    <property type="molecule type" value="Genomic_DNA"/>
</dbReference>
<dbReference type="Proteomes" id="UP001275084">
    <property type="component" value="Unassembled WGS sequence"/>
</dbReference>
<evidence type="ECO:0000313" key="2">
    <source>
        <dbReference type="EMBL" id="KAK3358227.1"/>
    </source>
</evidence>
<name>A0AAJ0MH02_9PEZI</name>
<evidence type="ECO:0000313" key="3">
    <source>
        <dbReference type="Proteomes" id="UP001275084"/>
    </source>
</evidence>
<comment type="caution">
    <text evidence="2">The sequence shown here is derived from an EMBL/GenBank/DDBJ whole genome shotgun (WGS) entry which is preliminary data.</text>
</comment>
<protein>
    <submittedName>
        <fullName evidence="2">Uncharacterized protein</fullName>
    </submittedName>
</protein>
<organism evidence="2 3">
    <name type="scientific">Lasiosphaeria hispida</name>
    <dbReference type="NCBI Taxonomy" id="260671"/>
    <lineage>
        <taxon>Eukaryota</taxon>
        <taxon>Fungi</taxon>
        <taxon>Dikarya</taxon>
        <taxon>Ascomycota</taxon>
        <taxon>Pezizomycotina</taxon>
        <taxon>Sordariomycetes</taxon>
        <taxon>Sordariomycetidae</taxon>
        <taxon>Sordariales</taxon>
        <taxon>Lasiosphaeriaceae</taxon>
        <taxon>Lasiosphaeria</taxon>
    </lineage>
</organism>
<accession>A0AAJ0MH02</accession>
<proteinExistence type="predicted"/>
<keyword evidence="3" id="KW-1185">Reference proteome</keyword>
<sequence length="158" mass="17451">MAGKHPDNIAQLRHWTISRVQTAALRCCRHWHRSSVKCRCFCRVGPPCCCHGSLSGTNANEAIVNEAIAMPAEPRTKLPLKSKPRGRLLVNGGAQEPTATEKRQATTPWSLMLPKRPLVAVGRCGRRPGHQDWIDPGPGIVLALPRLQIRRFQGLGLM</sequence>
<dbReference type="AlphaFoldDB" id="A0AAJ0MH02"/>